<reference evidence="2" key="1">
    <citation type="journal article" date="2023" name="Science">
        <title>Genome structures resolve the early diversification of teleost fishes.</title>
        <authorList>
            <person name="Parey E."/>
            <person name="Louis A."/>
            <person name="Montfort J."/>
            <person name="Bouchez O."/>
            <person name="Roques C."/>
            <person name="Iampietro C."/>
            <person name="Lluch J."/>
            <person name="Castinel A."/>
            <person name="Donnadieu C."/>
            <person name="Desvignes T."/>
            <person name="Floi Bucao C."/>
            <person name="Jouanno E."/>
            <person name="Wen M."/>
            <person name="Mejri S."/>
            <person name="Dirks R."/>
            <person name="Jansen H."/>
            <person name="Henkel C."/>
            <person name="Chen W.J."/>
            <person name="Zahm M."/>
            <person name="Cabau C."/>
            <person name="Klopp C."/>
            <person name="Thompson A.W."/>
            <person name="Robinson-Rechavi M."/>
            <person name="Braasch I."/>
            <person name="Lecointre G."/>
            <person name="Bobe J."/>
            <person name="Postlethwait J.H."/>
            <person name="Berthelot C."/>
            <person name="Roest Crollius H."/>
            <person name="Guiguen Y."/>
        </authorList>
    </citation>
    <scope>NUCLEOTIDE SEQUENCE</scope>
    <source>
        <strain evidence="2">NC1722</strain>
    </source>
</reference>
<feature type="compositionally biased region" description="Acidic residues" evidence="1">
    <location>
        <begin position="191"/>
        <end position="204"/>
    </location>
</feature>
<sequence>MEHDVGPTRLRALKPQTKYNKRETSAKGTVVSAELGKKARPKQSPPRPRPSSSPCSLKSRHIYPTSDLLRGKMGGLGDEASSQLVDNQHRDEEQARNQENEQGHRIAQEPAGNNAKWVKEGQNQLRKDQNRNPNRNQNPDRNPNHNGTQEEQPGEGEKTASNKTLRFLCSDLESKNSANKPLLIDNLVALEGEEDEEEEEEEEEGTRGKTRKKLYP</sequence>
<evidence type="ECO:0000313" key="2">
    <source>
        <dbReference type="EMBL" id="KAJ8392104.1"/>
    </source>
</evidence>
<feature type="region of interest" description="Disordered" evidence="1">
    <location>
        <begin position="188"/>
        <end position="216"/>
    </location>
</feature>
<protein>
    <submittedName>
        <fullName evidence="2">Uncharacterized protein</fullName>
    </submittedName>
</protein>
<comment type="caution">
    <text evidence="2">The sequence shown here is derived from an EMBL/GenBank/DDBJ whole genome shotgun (WGS) entry which is preliminary data.</text>
</comment>
<organism evidence="2 3">
    <name type="scientific">Aldrovandia affinis</name>
    <dbReference type="NCBI Taxonomy" id="143900"/>
    <lineage>
        <taxon>Eukaryota</taxon>
        <taxon>Metazoa</taxon>
        <taxon>Chordata</taxon>
        <taxon>Craniata</taxon>
        <taxon>Vertebrata</taxon>
        <taxon>Euteleostomi</taxon>
        <taxon>Actinopterygii</taxon>
        <taxon>Neopterygii</taxon>
        <taxon>Teleostei</taxon>
        <taxon>Notacanthiformes</taxon>
        <taxon>Halosauridae</taxon>
        <taxon>Aldrovandia</taxon>
    </lineage>
</organism>
<feature type="region of interest" description="Disordered" evidence="1">
    <location>
        <begin position="1"/>
        <end position="162"/>
    </location>
</feature>
<evidence type="ECO:0000256" key="1">
    <source>
        <dbReference type="SAM" id="MobiDB-lite"/>
    </source>
</evidence>
<proteinExistence type="predicted"/>
<feature type="compositionally biased region" description="Basic and acidic residues" evidence="1">
    <location>
        <begin position="87"/>
        <end position="107"/>
    </location>
</feature>
<feature type="compositionally biased region" description="Low complexity" evidence="1">
    <location>
        <begin position="131"/>
        <end position="141"/>
    </location>
</feature>
<evidence type="ECO:0000313" key="3">
    <source>
        <dbReference type="Proteomes" id="UP001221898"/>
    </source>
</evidence>
<name>A0AAD7RXI3_9TELE</name>
<dbReference type="AlphaFoldDB" id="A0AAD7RXI3"/>
<gene>
    <name evidence="2" type="ORF">AAFF_G00079100</name>
</gene>
<accession>A0AAD7RXI3</accession>
<dbReference type="Proteomes" id="UP001221898">
    <property type="component" value="Unassembled WGS sequence"/>
</dbReference>
<keyword evidence="3" id="KW-1185">Reference proteome</keyword>
<dbReference type="EMBL" id="JAINUG010000149">
    <property type="protein sequence ID" value="KAJ8392104.1"/>
    <property type="molecule type" value="Genomic_DNA"/>
</dbReference>